<dbReference type="HOGENOM" id="CLU_035117_6_1_1"/>
<dbReference type="RefSeq" id="XP_013346908.1">
    <property type="nucleotide sequence ID" value="XM_013491454.1"/>
</dbReference>
<evidence type="ECO:0000313" key="6">
    <source>
        <dbReference type="EMBL" id="KEQ98128.1"/>
    </source>
</evidence>
<dbReference type="Proteomes" id="UP000030641">
    <property type="component" value="Unassembled WGS sequence"/>
</dbReference>
<dbReference type="Gene3D" id="1.10.1040.10">
    <property type="entry name" value="N-(1-d-carboxylethyl)-l-norvaline Dehydrogenase, domain 2"/>
    <property type="match status" value="1"/>
</dbReference>
<evidence type="ECO:0000256" key="3">
    <source>
        <dbReference type="PIRSR" id="PIRSR000103-1"/>
    </source>
</evidence>
<dbReference type="EMBL" id="KL584752">
    <property type="protein sequence ID" value="KEQ98128.1"/>
    <property type="molecule type" value="Genomic_DNA"/>
</dbReference>
<accession>A0A074YK34</accession>
<dbReference type="GO" id="GO:0006574">
    <property type="term" value="P:L-valine catabolic process"/>
    <property type="evidence" value="ECO:0007669"/>
    <property type="project" value="TreeGrafter"/>
</dbReference>
<keyword evidence="7" id="KW-1185">Reference proteome</keyword>
<dbReference type="InterPro" id="IPR036291">
    <property type="entry name" value="NAD(P)-bd_dom_sf"/>
</dbReference>
<evidence type="ECO:0000259" key="4">
    <source>
        <dbReference type="Pfam" id="PF03446"/>
    </source>
</evidence>
<evidence type="ECO:0000256" key="2">
    <source>
        <dbReference type="ARBA" id="ARBA00023027"/>
    </source>
</evidence>
<feature type="domain" description="3-hydroxyisobutyrate dehydrogenase-like NAD-binding" evidence="5">
    <location>
        <begin position="183"/>
        <end position="301"/>
    </location>
</feature>
<dbReference type="InterPro" id="IPR008927">
    <property type="entry name" value="6-PGluconate_DH-like_C_sf"/>
</dbReference>
<dbReference type="PIRSF" id="PIRSF000103">
    <property type="entry name" value="HIBADH"/>
    <property type="match status" value="1"/>
</dbReference>
<sequence length="312" mass="33683">MASSSIRSFGFVGLGLMGKPMSMNLASKMEDHQHLYIYDLAKSVVSEVCESNPQRITRCQSAKEVAEKADFIITMLPEGKHVKTVYIDGAINLCSTDLSGKTLVDCSTIDAATTLLVKNHIKQHFPDTPFYDAPVSGGTVGAIKATIAFFLDCSEADQNLPLLQAILGTMGKEIIPCGGPSLGIVSKLCNNYLSGSITIASSEAFDMGIRAGVDPKVLYKVFGAGTGQNTIVDKWCPVPGIVPEAPSSKGIQLMLKDYTLATQMADSLESRPVLGQAGLEAWREASDDSRFYDLDSRMMYQYIKSRAEDKPS</sequence>
<dbReference type="InParanoid" id="A0A074YK34"/>
<dbReference type="SUPFAM" id="SSF48179">
    <property type="entry name" value="6-phosphogluconate dehydrogenase C-terminal domain-like"/>
    <property type="match status" value="1"/>
</dbReference>
<keyword evidence="2" id="KW-0520">NAD</keyword>
<gene>
    <name evidence="6" type="ORF">AUEXF2481DRAFT_46007</name>
</gene>
<dbReference type="Pfam" id="PF03446">
    <property type="entry name" value="NAD_binding_2"/>
    <property type="match status" value="1"/>
</dbReference>
<name>A0A074YK34_AURSE</name>
<dbReference type="InterPro" id="IPR002204">
    <property type="entry name" value="3-OH-isobutyrate_DH-rel_CS"/>
</dbReference>
<dbReference type="GO" id="GO:0051287">
    <property type="term" value="F:NAD binding"/>
    <property type="evidence" value="ECO:0007669"/>
    <property type="project" value="InterPro"/>
</dbReference>
<dbReference type="Pfam" id="PF14833">
    <property type="entry name" value="NAD_binding_11"/>
    <property type="match status" value="1"/>
</dbReference>
<dbReference type="InterPro" id="IPR006115">
    <property type="entry name" value="6PGDH_NADP-bd"/>
</dbReference>
<dbReference type="AlphaFoldDB" id="A0A074YK34"/>
<dbReference type="InterPro" id="IPR015815">
    <property type="entry name" value="HIBADH-related"/>
</dbReference>
<dbReference type="InterPro" id="IPR029154">
    <property type="entry name" value="HIBADH-like_NADP-bd"/>
</dbReference>
<dbReference type="InterPro" id="IPR013328">
    <property type="entry name" value="6PGD_dom2"/>
</dbReference>
<keyword evidence="1" id="KW-0560">Oxidoreductase</keyword>
<feature type="active site" evidence="3">
    <location>
        <position position="187"/>
    </location>
</feature>
<protein>
    <recommendedName>
        <fullName evidence="8">3-hydroxyisobutyrate dehydrogenase</fullName>
    </recommendedName>
</protein>
<dbReference type="Gene3D" id="3.40.50.720">
    <property type="entry name" value="NAD(P)-binding Rossmann-like Domain"/>
    <property type="match status" value="1"/>
</dbReference>
<dbReference type="PANTHER" id="PTHR22981">
    <property type="entry name" value="3-HYDROXYISOBUTYRATE DEHYDROGENASE-RELATED"/>
    <property type="match status" value="1"/>
</dbReference>
<dbReference type="GO" id="GO:0008442">
    <property type="term" value="F:3-hydroxyisobutyrate dehydrogenase activity"/>
    <property type="evidence" value="ECO:0007669"/>
    <property type="project" value="TreeGrafter"/>
</dbReference>
<proteinExistence type="predicted"/>
<reference evidence="6 7" key="1">
    <citation type="journal article" date="2014" name="BMC Genomics">
        <title>Genome sequencing of four Aureobasidium pullulans varieties: biotechnological potential, stress tolerance, and description of new species.</title>
        <authorList>
            <person name="Gostin Ar C."/>
            <person name="Ohm R.A."/>
            <person name="Kogej T."/>
            <person name="Sonjak S."/>
            <person name="Turk M."/>
            <person name="Zajc J."/>
            <person name="Zalar P."/>
            <person name="Grube M."/>
            <person name="Sun H."/>
            <person name="Han J."/>
            <person name="Sharma A."/>
            <person name="Chiniquy J."/>
            <person name="Ngan C.Y."/>
            <person name="Lipzen A."/>
            <person name="Barry K."/>
            <person name="Grigoriev I.V."/>
            <person name="Gunde-Cimerman N."/>
        </authorList>
    </citation>
    <scope>NUCLEOTIDE SEQUENCE [LARGE SCALE GENOMIC DNA]</scope>
    <source>
        <strain evidence="6 7">EXF-2481</strain>
    </source>
</reference>
<feature type="domain" description="6-phosphogluconate dehydrogenase NADP-binding" evidence="4">
    <location>
        <begin position="9"/>
        <end position="177"/>
    </location>
</feature>
<dbReference type="PROSITE" id="PS00895">
    <property type="entry name" value="3_HYDROXYISOBUT_DH"/>
    <property type="match status" value="1"/>
</dbReference>
<dbReference type="SUPFAM" id="SSF51735">
    <property type="entry name" value="NAD(P)-binding Rossmann-fold domains"/>
    <property type="match status" value="1"/>
</dbReference>
<evidence type="ECO:0008006" key="8">
    <source>
        <dbReference type="Google" id="ProtNLM"/>
    </source>
</evidence>
<evidence type="ECO:0000256" key="1">
    <source>
        <dbReference type="ARBA" id="ARBA00023002"/>
    </source>
</evidence>
<dbReference type="OMA" id="NNMMLFI"/>
<organism evidence="6 7">
    <name type="scientific">Aureobasidium subglaciale (strain EXF-2481)</name>
    <name type="common">Aureobasidium pullulans var. subglaciale</name>
    <dbReference type="NCBI Taxonomy" id="1043005"/>
    <lineage>
        <taxon>Eukaryota</taxon>
        <taxon>Fungi</taxon>
        <taxon>Dikarya</taxon>
        <taxon>Ascomycota</taxon>
        <taxon>Pezizomycotina</taxon>
        <taxon>Dothideomycetes</taxon>
        <taxon>Dothideomycetidae</taxon>
        <taxon>Dothideales</taxon>
        <taxon>Saccotheciaceae</taxon>
        <taxon>Aureobasidium</taxon>
    </lineage>
</organism>
<evidence type="ECO:0000313" key="7">
    <source>
        <dbReference type="Proteomes" id="UP000030641"/>
    </source>
</evidence>
<dbReference type="OrthoDB" id="21615at2759"/>
<dbReference type="GO" id="GO:0005739">
    <property type="term" value="C:mitochondrion"/>
    <property type="evidence" value="ECO:0007669"/>
    <property type="project" value="TreeGrafter"/>
</dbReference>
<evidence type="ECO:0000259" key="5">
    <source>
        <dbReference type="Pfam" id="PF14833"/>
    </source>
</evidence>
<dbReference type="GO" id="GO:0050661">
    <property type="term" value="F:NADP binding"/>
    <property type="evidence" value="ECO:0007669"/>
    <property type="project" value="InterPro"/>
</dbReference>
<dbReference type="GeneID" id="25368042"/>
<dbReference type="STRING" id="1043005.A0A074YK34"/>
<dbReference type="PANTHER" id="PTHR22981:SF81">
    <property type="entry name" value="DEHYDROGENASE, PUTATIVE-RELATED"/>
    <property type="match status" value="1"/>
</dbReference>